<dbReference type="FunFam" id="3.90.550.50:FF:000017">
    <property type="entry name" value="Glycoprotein-N-acetylgalactosamine 3-beta-galactosyltransferase 1"/>
    <property type="match status" value="1"/>
</dbReference>
<proteinExistence type="inferred from homology"/>
<evidence type="ECO:0000256" key="4">
    <source>
        <dbReference type="ARBA" id="ARBA00006462"/>
    </source>
</evidence>
<dbReference type="Proteomes" id="UP000838412">
    <property type="component" value="Chromosome 4"/>
</dbReference>
<comment type="cofactor">
    <cofactor evidence="1">
        <name>Mn(2+)</name>
        <dbReference type="ChEBI" id="CHEBI:29035"/>
    </cofactor>
</comment>
<keyword evidence="14" id="KW-0472">Membrane</keyword>
<name>A0A8J9ZT59_BRALA</name>
<evidence type="ECO:0000256" key="9">
    <source>
        <dbReference type="ARBA" id="ARBA00022692"/>
    </source>
</evidence>
<evidence type="ECO:0000256" key="2">
    <source>
        <dbReference type="ARBA" id="ARBA00004606"/>
    </source>
</evidence>
<accession>A0A8J9ZT59</accession>
<evidence type="ECO:0000256" key="18">
    <source>
        <dbReference type="ARBA" id="ARBA00040898"/>
    </source>
</evidence>
<evidence type="ECO:0000256" key="14">
    <source>
        <dbReference type="ARBA" id="ARBA00023136"/>
    </source>
</evidence>
<feature type="domain" description="Fringe-like glycosyltransferase" evidence="21">
    <location>
        <begin position="128"/>
        <end position="285"/>
    </location>
</feature>
<evidence type="ECO:0000256" key="15">
    <source>
        <dbReference type="ARBA" id="ARBA00023157"/>
    </source>
</evidence>
<keyword evidence="13" id="KW-1133">Transmembrane helix</keyword>
<keyword evidence="11" id="KW-0547">Nucleotide-binding</keyword>
<evidence type="ECO:0000256" key="16">
    <source>
        <dbReference type="ARBA" id="ARBA00023180"/>
    </source>
</evidence>
<dbReference type="PANTHER" id="PTHR23033:SF14">
    <property type="entry name" value="GLYCOPROTEIN-N-ACETYLGALACTOSAMINE 3-BETA-GALACTOSYLTRANSFERASE 1-RELATED"/>
    <property type="match status" value="1"/>
</dbReference>
<comment type="catalytic activity">
    <reaction evidence="19">
        <text>an N-acetyl-alpha-D-galactosaminyl derivative + UDP-alpha-D-galactose = a beta-D-galactosyl-(1-&gt;3)-N-acetyl-alpha-D-galactosaminyl derivative + UDP + H(+)</text>
        <dbReference type="Rhea" id="RHEA:15621"/>
        <dbReference type="ChEBI" id="CHEBI:15378"/>
        <dbReference type="ChEBI" id="CHEBI:28257"/>
        <dbReference type="ChEBI" id="CHEBI:58223"/>
        <dbReference type="ChEBI" id="CHEBI:66914"/>
        <dbReference type="ChEBI" id="CHEBI:133470"/>
        <dbReference type="EC" id="2.4.1.122"/>
    </reaction>
</comment>
<evidence type="ECO:0000256" key="11">
    <source>
        <dbReference type="ARBA" id="ARBA00022741"/>
    </source>
</evidence>
<evidence type="ECO:0000313" key="22">
    <source>
        <dbReference type="EMBL" id="CAH1263119.1"/>
    </source>
</evidence>
<evidence type="ECO:0000256" key="1">
    <source>
        <dbReference type="ARBA" id="ARBA00001936"/>
    </source>
</evidence>
<dbReference type="Pfam" id="PF02434">
    <property type="entry name" value="Fringe"/>
    <property type="match status" value="1"/>
</dbReference>
<evidence type="ECO:0000256" key="5">
    <source>
        <dbReference type="ARBA" id="ARBA00011748"/>
    </source>
</evidence>
<comment type="subcellular location">
    <subcellularLocation>
        <location evidence="2">Membrane</location>
        <topology evidence="2">Single-pass type II membrane protein</topology>
    </subcellularLocation>
</comment>
<dbReference type="AlphaFoldDB" id="A0A8J9ZT59"/>
<dbReference type="EMBL" id="OV696689">
    <property type="protein sequence ID" value="CAH1263119.1"/>
    <property type="molecule type" value="Genomic_DNA"/>
</dbReference>
<dbReference type="InterPro" id="IPR003378">
    <property type="entry name" value="Fringe-like_glycosylTrfase"/>
</dbReference>
<evidence type="ECO:0000256" key="3">
    <source>
        <dbReference type="ARBA" id="ARBA00004922"/>
    </source>
</evidence>
<organism evidence="22 23">
    <name type="scientific">Branchiostoma lanceolatum</name>
    <name type="common">Common lancelet</name>
    <name type="synonym">Amphioxus lanceolatum</name>
    <dbReference type="NCBI Taxonomy" id="7740"/>
    <lineage>
        <taxon>Eukaryota</taxon>
        <taxon>Metazoa</taxon>
        <taxon>Chordata</taxon>
        <taxon>Cephalochordata</taxon>
        <taxon>Leptocardii</taxon>
        <taxon>Amphioxiformes</taxon>
        <taxon>Branchiostomatidae</taxon>
        <taxon>Branchiostoma</taxon>
    </lineage>
</organism>
<sequence>MALENGSTRRAMMTFTLGALFGGVIAMLVVSSEVLRDGVHNRVPVHGLGRPQYIRTAGETFRTGRDQVRGDYDTEGETWLQGGEENVNPVTGPSPPLKVITPTEFQAPYQVQETSRVRVLCWILTDPENHDSKALPAYDTWASKCDRTLFITTKSHDFLPTVVLNVTEGRESLLQKSIHAFKHVYQHHLDEADWFFKADDDTYVIMENLRHFLSDKDPDEPVYYGFRFNSIRPDTKNGYMSGGAGYVLSKEAVRRLVTQGMDDPRKCRLRSKAPEDLEIGRCLEKAGVMAGDSRDEEGRQTFHCLSLQDHVLGNLPEWLHRYSTYPVKSGPDCCSKHTISFHYTEPIMMYVLDFAIHHVRPYGQCDMQDHN</sequence>
<comment type="function">
    <text evidence="20">Glycosyltransferase that generates the core 1 O-glycan Gal-beta1-3GalNAc-alpha1-Ser/Thr (T antigen), which is a precursor for many extended O-glycans in glycoproteins.</text>
</comment>
<keyword evidence="7" id="KW-0328">Glycosyltransferase</keyword>
<dbReference type="GO" id="GO:0000166">
    <property type="term" value="F:nucleotide binding"/>
    <property type="evidence" value="ECO:0007669"/>
    <property type="project" value="UniProtKB-KW"/>
</dbReference>
<dbReference type="GO" id="GO:0016020">
    <property type="term" value="C:membrane"/>
    <property type="evidence" value="ECO:0007669"/>
    <property type="project" value="UniProtKB-SubCell"/>
</dbReference>
<comment type="pathway">
    <text evidence="3">Protein modification; protein glycosylation.</text>
</comment>
<evidence type="ECO:0000256" key="7">
    <source>
        <dbReference type="ARBA" id="ARBA00022676"/>
    </source>
</evidence>
<evidence type="ECO:0000256" key="19">
    <source>
        <dbReference type="ARBA" id="ARBA00048842"/>
    </source>
</evidence>
<evidence type="ECO:0000259" key="21">
    <source>
        <dbReference type="Pfam" id="PF02434"/>
    </source>
</evidence>
<dbReference type="GO" id="GO:0030145">
    <property type="term" value="F:manganese ion binding"/>
    <property type="evidence" value="ECO:0007669"/>
    <property type="project" value="UniProtKB-ARBA"/>
</dbReference>
<dbReference type="InterPro" id="IPR026050">
    <property type="entry name" value="C1GALT1/C1GALT1_chp1"/>
</dbReference>
<dbReference type="PANTHER" id="PTHR23033">
    <property type="entry name" value="BETA1,3-GALACTOSYLTRANSFERASE"/>
    <property type="match status" value="1"/>
</dbReference>
<keyword evidence="15" id="KW-1015">Disulfide bond</keyword>
<keyword evidence="16" id="KW-0325">Glycoprotein</keyword>
<evidence type="ECO:0000256" key="17">
    <source>
        <dbReference type="ARBA" id="ARBA00023211"/>
    </source>
</evidence>
<keyword evidence="17" id="KW-0464">Manganese</keyword>
<dbReference type="GO" id="GO:0016263">
    <property type="term" value="F:glycoprotein-N-acetylgalactosamine 3-beta-galactosyltransferase activity"/>
    <property type="evidence" value="ECO:0007669"/>
    <property type="project" value="UniProtKB-EC"/>
</dbReference>
<dbReference type="OrthoDB" id="414175at2759"/>
<keyword evidence="10" id="KW-0479">Metal-binding</keyword>
<evidence type="ECO:0000256" key="13">
    <source>
        <dbReference type="ARBA" id="ARBA00022989"/>
    </source>
</evidence>
<dbReference type="EC" id="2.4.1.122" evidence="6"/>
<evidence type="ECO:0000256" key="20">
    <source>
        <dbReference type="ARBA" id="ARBA00059245"/>
    </source>
</evidence>
<dbReference type="Gene3D" id="3.90.550.50">
    <property type="match status" value="1"/>
</dbReference>
<gene>
    <name evidence="22" type="primary">C1GALT1</name>
    <name evidence="22" type="ORF">BLAG_LOCUS17914</name>
</gene>
<evidence type="ECO:0000256" key="10">
    <source>
        <dbReference type="ARBA" id="ARBA00022723"/>
    </source>
</evidence>
<comment type="subunit">
    <text evidence="5">Homodimer; disulfide-linked.</text>
</comment>
<protein>
    <recommendedName>
        <fullName evidence="18">Glycoprotein-N-acetylgalactosamine 3-beta-galactosyltransferase 1</fullName>
        <ecNumber evidence="6">2.4.1.122</ecNumber>
    </recommendedName>
</protein>
<dbReference type="UniPathway" id="UPA00378"/>
<comment type="similarity">
    <text evidence="4">Belongs to the glycosyltransferase 31 family. Beta3-Gal-T subfamily.</text>
</comment>
<keyword evidence="12" id="KW-0735">Signal-anchor</keyword>
<evidence type="ECO:0000256" key="12">
    <source>
        <dbReference type="ARBA" id="ARBA00022968"/>
    </source>
</evidence>
<evidence type="ECO:0000256" key="6">
    <source>
        <dbReference type="ARBA" id="ARBA00012557"/>
    </source>
</evidence>
<reference evidence="22" key="1">
    <citation type="submission" date="2022-01" db="EMBL/GenBank/DDBJ databases">
        <authorList>
            <person name="Braso-Vives M."/>
        </authorList>
    </citation>
    <scope>NUCLEOTIDE SEQUENCE</scope>
</reference>
<evidence type="ECO:0000313" key="23">
    <source>
        <dbReference type="Proteomes" id="UP000838412"/>
    </source>
</evidence>
<evidence type="ECO:0000256" key="8">
    <source>
        <dbReference type="ARBA" id="ARBA00022679"/>
    </source>
</evidence>
<keyword evidence="23" id="KW-1185">Reference proteome</keyword>
<keyword evidence="9" id="KW-0812">Transmembrane</keyword>
<keyword evidence="8" id="KW-0808">Transferase</keyword>